<organism evidence="1 2">
    <name type="scientific">Emiliania huxleyi (strain CCMP1516)</name>
    <dbReference type="NCBI Taxonomy" id="280463"/>
    <lineage>
        <taxon>Eukaryota</taxon>
        <taxon>Haptista</taxon>
        <taxon>Haptophyta</taxon>
        <taxon>Prymnesiophyceae</taxon>
        <taxon>Isochrysidales</taxon>
        <taxon>Noelaerhabdaceae</taxon>
        <taxon>Emiliania</taxon>
    </lineage>
</organism>
<evidence type="ECO:0008006" key="3">
    <source>
        <dbReference type="Google" id="ProtNLM"/>
    </source>
</evidence>
<evidence type="ECO:0000313" key="1">
    <source>
        <dbReference type="EnsemblProtists" id="EOD28449"/>
    </source>
</evidence>
<dbReference type="HOGENOM" id="CLU_687818_0_0_1"/>
<sequence>MPPKQARIRRLLARRLLLALLVAGLATYLRRRGGQSLQRSLERARGLAARRVRSLLRAQMAALLAITQQQLEVQVEAALDGVASRLGRRLKDPAMPLPVQHALDTLVMALLPDIKQECWRWTDETFLPMLQSPHPGSPRALGLPAWWALQALGHFPLVGQLWWLVLAALVDRSDEYQLCAFIVGLRVSHFLSLGLGAASYACYHAYLCTLAAAADADAVAGEAGSRGAEVCLRLGPKLHLWGAAFWLLQLCVTLRTFALLPQSVKKGALVPLERRQRLPFSSRLHLASGGAIARANSSSLPADAVRGGLLPRLGRLDLGLAVCAVALAVSACVVLRGARLGATLWWIRTVHGLFSGPYVAFKLPLLDTLLTHARKTGYDRLGHTVPFKARVVAQPHPDLFP</sequence>
<protein>
    <recommendedName>
        <fullName evidence="3">HTTM domain-containing protein</fullName>
    </recommendedName>
</protein>
<dbReference type="PaxDb" id="2903-EOD28449"/>
<keyword evidence="2" id="KW-1185">Reference proteome</keyword>
<name>A0A0D3JY64_EMIH1</name>
<dbReference type="KEGG" id="ehx:EMIHUDRAFT_204323"/>
<dbReference type="GeneID" id="17273995"/>
<proteinExistence type="predicted"/>
<dbReference type="OMA" id="QMADPYI"/>
<dbReference type="RefSeq" id="XP_005780878.1">
    <property type="nucleotide sequence ID" value="XM_005780821.1"/>
</dbReference>
<dbReference type="PANTHER" id="PTHR40849">
    <property type="entry name" value="C2 CALCIUM-DEPENDENT MEMBRANE TARGETING"/>
    <property type="match status" value="1"/>
</dbReference>
<dbReference type="EnsemblProtists" id="EOD28449">
    <property type="protein sequence ID" value="EOD28449"/>
    <property type="gene ID" value="EMIHUDRAFT_204323"/>
</dbReference>
<dbReference type="AlphaFoldDB" id="A0A0D3JY64"/>
<reference evidence="1" key="2">
    <citation type="submission" date="2024-10" db="UniProtKB">
        <authorList>
            <consortium name="EnsemblProtists"/>
        </authorList>
    </citation>
    <scope>IDENTIFICATION</scope>
</reference>
<dbReference type="PANTHER" id="PTHR40849:SF2">
    <property type="entry name" value="RGS DOMAIN-CONTAINING PROTEIN"/>
    <property type="match status" value="1"/>
</dbReference>
<evidence type="ECO:0000313" key="2">
    <source>
        <dbReference type="Proteomes" id="UP000013827"/>
    </source>
</evidence>
<dbReference type="Proteomes" id="UP000013827">
    <property type="component" value="Unassembled WGS sequence"/>
</dbReference>
<dbReference type="eggNOG" id="ENOG502QWCW">
    <property type="taxonomic scope" value="Eukaryota"/>
</dbReference>
<reference evidence="2" key="1">
    <citation type="journal article" date="2013" name="Nature">
        <title>Pan genome of the phytoplankton Emiliania underpins its global distribution.</title>
        <authorList>
            <person name="Read B.A."/>
            <person name="Kegel J."/>
            <person name="Klute M.J."/>
            <person name="Kuo A."/>
            <person name="Lefebvre S.C."/>
            <person name="Maumus F."/>
            <person name="Mayer C."/>
            <person name="Miller J."/>
            <person name="Monier A."/>
            <person name="Salamov A."/>
            <person name="Young J."/>
            <person name="Aguilar M."/>
            <person name="Claverie J.M."/>
            <person name="Frickenhaus S."/>
            <person name="Gonzalez K."/>
            <person name="Herman E.K."/>
            <person name="Lin Y.C."/>
            <person name="Napier J."/>
            <person name="Ogata H."/>
            <person name="Sarno A.F."/>
            <person name="Shmutz J."/>
            <person name="Schroeder D."/>
            <person name="de Vargas C."/>
            <person name="Verret F."/>
            <person name="von Dassow P."/>
            <person name="Valentin K."/>
            <person name="Van de Peer Y."/>
            <person name="Wheeler G."/>
            <person name="Dacks J.B."/>
            <person name="Delwiche C.F."/>
            <person name="Dyhrman S.T."/>
            <person name="Glockner G."/>
            <person name="John U."/>
            <person name="Richards T."/>
            <person name="Worden A.Z."/>
            <person name="Zhang X."/>
            <person name="Grigoriev I.V."/>
            <person name="Allen A.E."/>
            <person name="Bidle K."/>
            <person name="Borodovsky M."/>
            <person name="Bowler C."/>
            <person name="Brownlee C."/>
            <person name="Cock J.M."/>
            <person name="Elias M."/>
            <person name="Gladyshev V.N."/>
            <person name="Groth M."/>
            <person name="Guda C."/>
            <person name="Hadaegh A."/>
            <person name="Iglesias-Rodriguez M.D."/>
            <person name="Jenkins J."/>
            <person name="Jones B.M."/>
            <person name="Lawson T."/>
            <person name="Leese F."/>
            <person name="Lindquist E."/>
            <person name="Lobanov A."/>
            <person name="Lomsadze A."/>
            <person name="Malik S.B."/>
            <person name="Marsh M.E."/>
            <person name="Mackinder L."/>
            <person name="Mock T."/>
            <person name="Mueller-Roeber B."/>
            <person name="Pagarete A."/>
            <person name="Parker M."/>
            <person name="Probert I."/>
            <person name="Quesneville H."/>
            <person name="Raines C."/>
            <person name="Rensing S.A."/>
            <person name="Riano-Pachon D.M."/>
            <person name="Richier S."/>
            <person name="Rokitta S."/>
            <person name="Shiraiwa Y."/>
            <person name="Soanes D.M."/>
            <person name="van der Giezen M."/>
            <person name="Wahlund T.M."/>
            <person name="Williams B."/>
            <person name="Wilson W."/>
            <person name="Wolfe G."/>
            <person name="Wurch L.L."/>
        </authorList>
    </citation>
    <scope>NUCLEOTIDE SEQUENCE</scope>
</reference>
<accession>A0A0D3JY64</accession>